<evidence type="ECO:0000313" key="3">
    <source>
        <dbReference type="Proteomes" id="UP001652623"/>
    </source>
</evidence>
<dbReference type="CDD" id="cd03784">
    <property type="entry name" value="GT1_Gtf-like"/>
    <property type="match status" value="1"/>
</dbReference>
<protein>
    <submittedName>
        <fullName evidence="4">UDP-glycosyltransferase 87A2-like isoform X2</fullName>
    </submittedName>
</protein>
<gene>
    <name evidence="4" type="primary">LOC107411552</name>
</gene>
<dbReference type="PANTHER" id="PTHR11926:SF1395">
    <property type="entry name" value="GLYCOSYLTRANSFERASE"/>
    <property type="match status" value="1"/>
</dbReference>
<evidence type="ECO:0000256" key="1">
    <source>
        <dbReference type="ARBA" id="ARBA00009995"/>
    </source>
</evidence>
<sequence>MEQLLKMDTIMAVGQRPTKLFHVVAVPYPGRGHVNPIMNFCKLLASKRDDLIITFVVTEEWLGFLGCDPKPNTIRFRTIPNVVPSELIRGADFAGFYEAVMTKMEAPFEKLLNEIAPPATTVIADTELPWAVTVGNRRNIPVASVWTMSASIFLHGYIRHFVDQGDEQVLNIPGISSTLMPDLQKVGRVTDERVSKLALECVSQVRKAQYLLLTSFYELEPQAIDTLQAQLPFPLYPVGPAIPYLELENTSSTSPTDYLQWLNSQPPESVLYISLGSFLSVSSAQMDEIAVGLRSSGVRFLWVARAEACRLKESCGDMGLVVPWCEQLKVLCHSSVGGFWSHCGWNSTLEAVFAGVPMLTFPLFLDQFPNSSQIVHDWKIGWKVERDGNWMNREEIAELVQSFMNLESNEGKEIRKRARELSEVCHRAIGKSGSSETNLHAFIRDITLGQGLN</sequence>
<dbReference type="InterPro" id="IPR002213">
    <property type="entry name" value="UDP_glucos_trans"/>
</dbReference>
<reference evidence="4" key="1">
    <citation type="submission" date="2025-08" db="UniProtKB">
        <authorList>
            <consortium name="RefSeq"/>
        </authorList>
    </citation>
    <scope>IDENTIFICATION</scope>
    <source>
        <tissue evidence="4">Seedling</tissue>
    </source>
</reference>
<dbReference type="Pfam" id="PF00201">
    <property type="entry name" value="UDPGT"/>
    <property type="match status" value="1"/>
</dbReference>
<dbReference type="PANTHER" id="PTHR11926">
    <property type="entry name" value="GLUCOSYL/GLUCURONOSYL TRANSFERASES"/>
    <property type="match status" value="1"/>
</dbReference>
<dbReference type="GeneID" id="107411552"/>
<keyword evidence="3" id="KW-1185">Reference proteome</keyword>
<name>A0ABM3I9R9_ZIZJJ</name>
<proteinExistence type="inferred from homology"/>
<dbReference type="SUPFAM" id="SSF53756">
    <property type="entry name" value="UDP-Glycosyltransferase/glycogen phosphorylase"/>
    <property type="match status" value="1"/>
</dbReference>
<accession>A0ABM3I9R9</accession>
<dbReference type="RefSeq" id="XP_048323975.2">
    <property type="nucleotide sequence ID" value="XM_048468018.2"/>
</dbReference>
<dbReference type="Proteomes" id="UP001652623">
    <property type="component" value="Chromosome 10"/>
</dbReference>
<organism evidence="3 4">
    <name type="scientific">Ziziphus jujuba</name>
    <name type="common">Chinese jujube</name>
    <name type="synonym">Ziziphus sativa</name>
    <dbReference type="NCBI Taxonomy" id="326968"/>
    <lineage>
        <taxon>Eukaryota</taxon>
        <taxon>Viridiplantae</taxon>
        <taxon>Streptophyta</taxon>
        <taxon>Embryophyta</taxon>
        <taxon>Tracheophyta</taxon>
        <taxon>Spermatophyta</taxon>
        <taxon>Magnoliopsida</taxon>
        <taxon>eudicotyledons</taxon>
        <taxon>Gunneridae</taxon>
        <taxon>Pentapetalae</taxon>
        <taxon>rosids</taxon>
        <taxon>fabids</taxon>
        <taxon>Rosales</taxon>
        <taxon>Rhamnaceae</taxon>
        <taxon>Paliureae</taxon>
        <taxon>Ziziphus</taxon>
    </lineage>
</organism>
<comment type="similarity">
    <text evidence="1">Belongs to the UDP-glycosyltransferase family.</text>
</comment>
<evidence type="ECO:0000313" key="4">
    <source>
        <dbReference type="RefSeq" id="XP_048323975.2"/>
    </source>
</evidence>
<dbReference type="Gene3D" id="3.40.50.2000">
    <property type="entry name" value="Glycogen Phosphorylase B"/>
    <property type="match status" value="2"/>
</dbReference>
<evidence type="ECO:0000256" key="2">
    <source>
        <dbReference type="ARBA" id="ARBA00022679"/>
    </source>
</evidence>
<keyword evidence="2" id="KW-0808">Transferase</keyword>